<reference evidence="1 2" key="1">
    <citation type="submission" date="2024-03" db="EMBL/GenBank/DDBJ databases">
        <title>Complete Genome Sequence of a Pseudomonas fluorescens Bacteriophage UNO-G1W1 isolated from freshwater ice in Nebraska.</title>
        <authorList>
            <person name="Neville A.J."/>
            <person name="Schulze T.T."/>
            <person name="Davis P.H."/>
        </authorList>
    </citation>
    <scope>NUCLEOTIDE SEQUENCE [LARGE SCALE GENOMIC DNA]</scope>
</reference>
<evidence type="ECO:0000313" key="1">
    <source>
        <dbReference type="EMBL" id="WYN05140.1"/>
    </source>
</evidence>
<sequence length="42" mass="5037">MKVVADTVGGWMWWVGQWKLKHPDQTPNYKEMMQQYIKGENP</sequence>
<dbReference type="EMBL" id="PP551948">
    <property type="protein sequence ID" value="WYN05140.1"/>
    <property type="molecule type" value="Genomic_DNA"/>
</dbReference>
<proteinExistence type="predicted"/>
<protein>
    <submittedName>
        <fullName evidence="1">Uncharacterized protein</fullName>
    </submittedName>
</protein>
<accession>A0AAX4MWJ5</accession>
<dbReference type="Proteomes" id="UP001447006">
    <property type="component" value="Segment"/>
</dbReference>
<keyword evidence="2" id="KW-1185">Reference proteome</keyword>
<evidence type="ECO:0000313" key="2">
    <source>
        <dbReference type="Proteomes" id="UP001447006"/>
    </source>
</evidence>
<name>A0AAX4MWJ5_9CAUD</name>
<organism evidence="1 2">
    <name type="scientific">Pseudomonas phage UNO-G1W1</name>
    <dbReference type="NCBI Taxonomy" id="3136609"/>
    <lineage>
        <taxon>Viruses</taxon>
        <taxon>Duplodnaviria</taxon>
        <taxon>Heunggongvirae</taxon>
        <taxon>Uroviricota</taxon>
        <taxon>Caudoviricetes</taxon>
        <taxon>Vandenendeviridae</taxon>
        <taxon>Gorskivirinae</taxon>
        <taxon>Omahavirus</taxon>
        <taxon>Omahavirus UNOG1W1</taxon>
    </lineage>
</organism>
<gene>
    <name evidence="1" type="ORF">ISREJYDI_CDS0180</name>
</gene>